<name>A0A7J3Z6A2_9CREN</name>
<gene>
    <name evidence="1" type="ORF">ENM66_02390</name>
</gene>
<protein>
    <submittedName>
        <fullName evidence="1">Uncharacterized protein</fullName>
    </submittedName>
</protein>
<comment type="caution">
    <text evidence="1">The sequence shown here is derived from an EMBL/GenBank/DDBJ whole genome shotgun (WGS) entry which is preliminary data.</text>
</comment>
<dbReference type="AlphaFoldDB" id="A0A7J3Z6A2"/>
<organism evidence="1">
    <name type="scientific">Ignisphaera aggregans</name>
    <dbReference type="NCBI Taxonomy" id="334771"/>
    <lineage>
        <taxon>Archaea</taxon>
        <taxon>Thermoproteota</taxon>
        <taxon>Thermoprotei</taxon>
        <taxon>Desulfurococcales</taxon>
        <taxon>Desulfurococcaceae</taxon>
        <taxon>Ignisphaera</taxon>
    </lineage>
</organism>
<evidence type="ECO:0000313" key="1">
    <source>
        <dbReference type="EMBL" id="HHQ50181.1"/>
    </source>
</evidence>
<accession>A0A7J3Z6A2</accession>
<proteinExistence type="predicted"/>
<reference evidence="1" key="1">
    <citation type="journal article" date="2020" name="mSystems">
        <title>Genome- and Community-Level Interaction Insights into Carbon Utilization and Element Cycling Functions of Hydrothermarchaeota in Hydrothermal Sediment.</title>
        <authorList>
            <person name="Zhou Z."/>
            <person name="Liu Y."/>
            <person name="Xu W."/>
            <person name="Pan J."/>
            <person name="Luo Z.H."/>
            <person name="Li M."/>
        </authorList>
    </citation>
    <scope>NUCLEOTIDE SEQUENCE [LARGE SCALE GENOMIC DNA]</scope>
    <source>
        <strain evidence="1">SpSt-1105</strain>
    </source>
</reference>
<dbReference type="EMBL" id="DRYQ01000031">
    <property type="protein sequence ID" value="HHQ50181.1"/>
    <property type="molecule type" value="Genomic_DNA"/>
</dbReference>
<sequence length="116" mass="13665">MSLRVTTVDRAKLSSVIRKNISSRIPGYLEVLEAHCRKMFGKSCIDLFFDEPESFRAVLFTRYNNDVNPVYFAIKYLFLRAILTALDMLELEEELARDFIENPLLFKEKFHKILKI</sequence>